<reference evidence="2 3" key="1">
    <citation type="submission" date="2017-04" db="EMBL/GenBank/DDBJ databases">
        <authorList>
            <person name="Afonso C.L."/>
            <person name="Miller P.J."/>
            <person name="Scott M.A."/>
            <person name="Spackman E."/>
            <person name="Goraichik I."/>
            <person name="Dimitrov K.M."/>
            <person name="Suarez D.L."/>
            <person name="Swayne D.E."/>
        </authorList>
    </citation>
    <scope>NUCLEOTIDE SEQUENCE [LARGE SCALE GENOMIC DNA]</scope>
    <source>
        <strain evidence="2 3">ToBE</strain>
    </source>
</reference>
<accession>A0A1W1W135</accession>
<name>A0A1W1W135_9FIRM</name>
<dbReference type="AlphaFoldDB" id="A0A1W1W135"/>
<protein>
    <recommendedName>
        <fullName evidence="4">Tetratricopeptide repeat-containing protein</fullName>
    </recommendedName>
</protein>
<organism evidence="2 3">
    <name type="scientific">Thermanaeromonas toyohensis ToBE</name>
    <dbReference type="NCBI Taxonomy" id="698762"/>
    <lineage>
        <taxon>Bacteria</taxon>
        <taxon>Bacillati</taxon>
        <taxon>Bacillota</taxon>
        <taxon>Clostridia</taxon>
        <taxon>Neomoorellales</taxon>
        <taxon>Neomoorellaceae</taxon>
        <taxon>Thermanaeromonas</taxon>
    </lineage>
</organism>
<feature type="compositionally biased region" description="Basic and acidic residues" evidence="1">
    <location>
        <begin position="117"/>
        <end position="126"/>
    </location>
</feature>
<evidence type="ECO:0000313" key="3">
    <source>
        <dbReference type="Proteomes" id="UP000192569"/>
    </source>
</evidence>
<gene>
    <name evidence="2" type="ORF">SAMN00808754_2564</name>
</gene>
<dbReference type="EMBL" id="LT838272">
    <property type="protein sequence ID" value="SMB98814.1"/>
    <property type="molecule type" value="Genomic_DNA"/>
</dbReference>
<evidence type="ECO:0000256" key="1">
    <source>
        <dbReference type="SAM" id="MobiDB-lite"/>
    </source>
</evidence>
<dbReference type="Proteomes" id="UP000192569">
    <property type="component" value="Chromosome I"/>
</dbReference>
<dbReference type="RefSeq" id="WP_231967770.1">
    <property type="nucleotide sequence ID" value="NZ_LT838272.1"/>
</dbReference>
<keyword evidence="3" id="KW-1185">Reference proteome</keyword>
<evidence type="ECO:0008006" key="4">
    <source>
        <dbReference type="Google" id="ProtNLM"/>
    </source>
</evidence>
<sequence length="126" mass="14560">MERWWVNSGLLRVTQVAVLFLLLAFFAPQAIAGYDPWSEWQRARDVEASDPAAAENLYRRAAAYFEEQGDFINAGLAWQKIFYLCEHQGKTSRQERLMVKRPPFLSRQASLTGPGGRRHEEKRCDL</sequence>
<evidence type="ECO:0000313" key="2">
    <source>
        <dbReference type="EMBL" id="SMB98814.1"/>
    </source>
</evidence>
<proteinExistence type="predicted"/>
<feature type="region of interest" description="Disordered" evidence="1">
    <location>
        <begin position="106"/>
        <end position="126"/>
    </location>
</feature>